<feature type="short sequence motif" description="VHIID" evidence="3">
    <location>
        <begin position="384"/>
        <end position="388"/>
    </location>
</feature>
<dbReference type="Pfam" id="PF03514">
    <property type="entry name" value="GRAS"/>
    <property type="match status" value="1"/>
</dbReference>
<feature type="compositionally biased region" description="Low complexity" evidence="4">
    <location>
        <begin position="50"/>
        <end position="70"/>
    </location>
</feature>
<dbReference type="Proteomes" id="UP001552299">
    <property type="component" value="Unassembled WGS sequence"/>
</dbReference>
<dbReference type="EMBL" id="JANQDX010000013">
    <property type="protein sequence ID" value="KAL0914097.1"/>
    <property type="molecule type" value="Genomic_DNA"/>
</dbReference>
<evidence type="ECO:0000256" key="4">
    <source>
        <dbReference type="SAM" id="MobiDB-lite"/>
    </source>
</evidence>
<comment type="caution">
    <text evidence="5">The sequence shown here is derived from an EMBL/GenBank/DDBJ whole genome shotgun (WGS) entry which is preliminary data.</text>
</comment>
<keyword evidence="2" id="KW-0804">Transcription</keyword>
<keyword evidence="1" id="KW-0805">Transcription regulation</keyword>
<comment type="similarity">
    <text evidence="3">Belongs to the GRAS family.</text>
</comment>
<accession>A0ABD0UUT4</accession>
<evidence type="ECO:0000256" key="2">
    <source>
        <dbReference type="ARBA" id="ARBA00023163"/>
    </source>
</evidence>
<organism evidence="5 6">
    <name type="scientific">Dendrobium thyrsiflorum</name>
    <name type="common">Pinecone-like raceme dendrobium</name>
    <name type="synonym">Orchid</name>
    <dbReference type="NCBI Taxonomy" id="117978"/>
    <lineage>
        <taxon>Eukaryota</taxon>
        <taxon>Viridiplantae</taxon>
        <taxon>Streptophyta</taxon>
        <taxon>Embryophyta</taxon>
        <taxon>Tracheophyta</taxon>
        <taxon>Spermatophyta</taxon>
        <taxon>Magnoliopsida</taxon>
        <taxon>Liliopsida</taxon>
        <taxon>Asparagales</taxon>
        <taxon>Orchidaceae</taxon>
        <taxon>Epidendroideae</taxon>
        <taxon>Malaxideae</taxon>
        <taxon>Dendrobiinae</taxon>
        <taxon>Dendrobium</taxon>
    </lineage>
</organism>
<dbReference type="InterPro" id="IPR005202">
    <property type="entry name" value="TF_GRAS"/>
</dbReference>
<name>A0ABD0UUT4_DENTH</name>
<evidence type="ECO:0000313" key="6">
    <source>
        <dbReference type="Proteomes" id="UP001552299"/>
    </source>
</evidence>
<protein>
    <recommendedName>
        <fullName evidence="7">Scarecrow-like protein 6</fullName>
    </recommendedName>
</protein>
<dbReference type="AlphaFoldDB" id="A0ABD0UUT4"/>
<sequence length="713" mass="78850">MKGVPFNLQWNGALQIAESQQSGTLVEEKGSAFWVPAGHKRTKGGVLEPLSSLNQTRSPSSPSSTSTLTSLGGGAAGSIDTAGAAVVFNNVALKCPNSNFTSTAAANSLNDWMLSDSTASPGQEQTILHLIMGDLEDKGLGLIDSVVGFAPISFASLASSDDLFQISCDSNRNNPSFLQRHPPCVKNPNFSPLATSVTSPPQISLPPAMFLQESIVEKSQLFGPNFFFHQYQLNEDSLNPGIFFPLPSCIPSQQPDQGLNFTQVHHFPYHQQQQQQVVVDMLFKAAELVESGNFVGAQVILARLNHHLPSRIGKPLLRSAFYFKGALQVLVNSVNPQATASSPLDVVLKLSAYKAFSEVSPIPQFICFTATQVLIEELGAAECIHIIDFDISFGTQWSSFMQELAQRQSPRILLLKITAFVSPSAFHPLELHLIKENLCRFAADLNIPFEIRITNIEAFDPAEILILSAGTNEAIAVNLPVEAWQVPTFATLLGLVKQLLPKIVISVDYGFDRFDLPFSHHFLHALQSCVTVLDSIDAAGTNLDVVSKIEKFVLQPKIENCIIRCHRAATEKSLPWLTLFESAGFKPVQFSNFTEMQADCLLKRVQISGFSVEKRRASLHMLWQEGELASVSVWSRRFARVAFPLLRLFVAIRLRLRRRRSFLLDPKSHLLAVLLLDRKEQRRRELARCEGSDLSSFRALLRPNPVNPPNYRI</sequence>
<evidence type="ECO:0008006" key="7">
    <source>
        <dbReference type="Google" id="ProtNLM"/>
    </source>
</evidence>
<feature type="region of interest" description="Leucine repeat II (LRII)" evidence="3">
    <location>
        <begin position="433"/>
        <end position="465"/>
    </location>
</feature>
<evidence type="ECO:0000313" key="5">
    <source>
        <dbReference type="EMBL" id="KAL0914097.1"/>
    </source>
</evidence>
<reference evidence="5 6" key="1">
    <citation type="journal article" date="2024" name="Plant Biotechnol. J.">
        <title>Dendrobium thyrsiflorum genome and its molecular insights into genes involved in important horticultural traits.</title>
        <authorList>
            <person name="Chen B."/>
            <person name="Wang J.Y."/>
            <person name="Zheng P.J."/>
            <person name="Li K.L."/>
            <person name="Liang Y.M."/>
            <person name="Chen X.F."/>
            <person name="Zhang C."/>
            <person name="Zhao X."/>
            <person name="He X."/>
            <person name="Zhang G.Q."/>
            <person name="Liu Z.J."/>
            <person name="Xu Q."/>
        </authorList>
    </citation>
    <scope>NUCLEOTIDE SEQUENCE [LARGE SCALE GENOMIC DNA]</scope>
    <source>
        <strain evidence="5">GZMU011</strain>
    </source>
</reference>
<evidence type="ECO:0000256" key="3">
    <source>
        <dbReference type="PROSITE-ProRule" id="PRU01191"/>
    </source>
</evidence>
<feature type="region of interest" description="SAW" evidence="3">
    <location>
        <begin position="563"/>
        <end position="635"/>
    </location>
</feature>
<gene>
    <name evidence="5" type="ORF">M5K25_017601</name>
</gene>
<dbReference type="PANTHER" id="PTHR31636">
    <property type="entry name" value="OSJNBA0084A10.13 PROTEIN-RELATED"/>
    <property type="match status" value="1"/>
</dbReference>
<proteinExistence type="inferred from homology"/>
<dbReference type="PROSITE" id="PS50985">
    <property type="entry name" value="GRAS"/>
    <property type="match status" value="1"/>
</dbReference>
<comment type="caution">
    <text evidence="3">Lacks conserved residue(s) required for the propagation of feature annotation.</text>
</comment>
<evidence type="ECO:0000256" key="1">
    <source>
        <dbReference type="ARBA" id="ARBA00023015"/>
    </source>
</evidence>
<keyword evidence="6" id="KW-1185">Reference proteome</keyword>
<feature type="region of interest" description="Disordered" evidence="4">
    <location>
        <begin position="45"/>
        <end position="72"/>
    </location>
</feature>